<protein>
    <recommendedName>
        <fullName evidence="1">Calcineurin-like phosphoesterase domain-containing protein</fullName>
    </recommendedName>
</protein>
<organism evidence="2">
    <name type="scientific">uncultured Caudovirales phage</name>
    <dbReference type="NCBI Taxonomy" id="2100421"/>
    <lineage>
        <taxon>Viruses</taxon>
        <taxon>Duplodnaviria</taxon>
        <taxon>Heunggongvirae</taxon>
        <taxon>Uroviricota</taxon>
        <taxon>Caudoviricetes</taxon>
        <taxon>Peduoviridae</taxon>
        <taxon>Maltschvirus</taxon>
        <taxon>Maltschvirus maltsch</taxon>
    </lineage>
</organism>
<evidence type="ECO:0000313" key="2">
    <source>
        <dbReference type="EMBL" id="CAB4218599.1"/>
    </source>
</evidence>
<dbReference type="SUPFAM" id="SSF56300">
    <property type="entry name" value="Metallo-dependent phosphatases"/>
    <property type="match status" value="1"/>
</dbReference>
<dbReference type="InterPro" id="IPR004843">
    <property type="entry name" value="Calcineurin-like_PHP"/>
</dbReference>
<accession>A0A6J5STF9</accession>
<dbReference type="GO" id="GO:0016787">
    <property type="term" value="F:hydrolase activity"/>
    <property type="evidence" value="ECO:0007669"/>
    <property type="project" value="InterPro"/>
</dbReference>
<gene>
    <name evidence="2" type="ORF">UFOVP1605_36</name>
</gene>
<name>A0A6J5STF9_9CAUD</name>
<evidence type="ECO:0000259" key="1">
    <source>
        <dbReference type="Pfam" id="PF00149"/>
    </source>
</evidence>
<sequence length="341" mass="38958">MPEKSTTRLKAESLLLQKSSKEVAQELFAGSNWKSFESFYRHVRGWKKQMDDEGSKGVGSEIAKTINTTKSTAFNKLKTELGLHENTFNIPTPVDDSVKLVKLPTGCNNILFFSDLQIPFHDISAITCALKYGQEQNVNTIYLNGDVIDFYAISSYQTEKSKRDLVNEIEMTREFFSILRQVFPNAHIYYKRGNHEIRWERYIFNNAKAFEELQELQFAAMFHLDKHNIHLIEDTTIVSIGNLTAIHAHEVRGVGGVFPARTLFMKTMTSSICGDCHRTSEYTAKSITDRFHTCWTVGCMSVLRPNYSPGAQYNHGFAHIRTQDNGDFSVKNFRILDGKII</sequence>
<dbReference type="Gene3D" id="3.60.21.10">
    <property type="match status" value="1"/>
</dbReference>
<dbReference type="InterPro" id="IPR029052">
    <property type="entry name" value="Metallo-depent_PP-like"/>
</dbReference>
<reference evidence="2" key="1">
    <citation type="submission" date="2020-05" db="EMBL/GenBank/DDBJ databases">
        <authorList>
            <person name="Chiriac C."/>
            <person name="Salcher M."/>
            <person name="Ghai R."/>
            <person name="Kavagutti S V."/>
        </authorList>
    </citation>
    <scope>NUCLEOTIDE SEQUENCE</scope>
</reference>
<dbReference type="EMBL" id="LR797468">
    <property type="protein sequence ID" value="CAB4218599.1"/>
    <property type="molecule type" value="Genomic_DNA"/>
</dbReference>
<proteinExistence type="predicted"/>
<feature type="domain" description="Calcineurin-like phosphoesterase" evidence="1">
    <location>
        <begin position="110"/>
        <end position="209"/>
    </location>
</feature>
<dbReference type="Pfam" id="PF00149">
    <property type="entry name" value="Metallophos"/>
    <property type="match status" value="1"/>
</dbReference>